<dbReference type="Proteomes" id="UP000095284">
    <property type="component" value="Unplaced"/>
</dbReference>
<dbReference type="OrthoDB" id="10619424at2759"/>
<evidence type="ECO:0000313" key="2">
    <source>
        <dbReference type="EMBL" id="CAD5209990.1"/>
    </source>
</evidence>
<accession>A0A1I7RYA3</accession>
<gene>
    <name evidence="2" type="ORF">BXYJ_LOCUS1711</name>
</gene>
<dbReference type="Proteomes" id="UP000582659">
    <property type="component" value="Unassembled WGS sequence"/>
</dbReference>
<dbReference type="EMBL" id="CAJFCV020000001">
    <property type="protein sequence ID" value="CAG9085510.1"/>
    <property type="molecule type" value="Genomic_DNA"/>
</dbReference>
<evidence type="ECO:0000313" key="4">
    <source>
        <dbReference type="Proteomes" id="UP000659654"/>
    </source>
</evidence>
<sequence>MNRKRTSTLSFKSPLLNRDECDSPVQKKSFVPPVSSATPSIRTQSSRFVSQSYFRQPYKMSSVVPKISTLKPSVLQMKSIKPSKSVESTCASSKPRVLECSFKPADASPSRHCQQISSNKGEISTELQTLDFQTASQAPIKMLASKLNTARSLLRDVDITAKEEAENTNLISHGIQDFPDSLEQDLDIDWASVGRSIEEKLNETV</sequence>
<dbReference type="WBParaSite" id="BXY_0572000.1">
    <property type="protein sequence ID" value="BXY_0572000.1"/>
    <property type="gene ID" value="BXY_0572000"/>
</dbReference>
<reference evidence="5" key="1">
    <citation type="submission" date="2016-11" db="UniProtKB">
        <authorList>
            <consortium name="WormBaseParasite"/>
        </authorList>
    </citation>
    <scope>IDENTIFICATION</scope>
</reference>
<dbReference type="Proteomes" id="UP000659654">
    <property type="component" value="Unassembled WGS sequence"/>
</dbReference>
<dbReference type="AlphaFoldDB" id="A0A1I7RYA3"/>
<evidence type="ECO:0000313" key="5">
    <source>
        <dbReference type="WBParaSite" id="BXY_0572000.1"/>
    </source>
</evidence>
<name>A0A1I7RYA3_BURXY</name>
<protein>
    <submittedName>
        <fullName evidence="2">(pine wood nematode) hypothetical protein</fullName>
    </submittedName>
</protein>
<dbReference type="EMBL" id="CAJFDI010000001">
    <property type="protein sequence ID" value="CAD5209990.1"/>
    <property type="molecule type" value="Genomic_DNA"/>
</dbReference>
<keyword evidence="4" id="KW-1185">Reference proteome</keyword>
<reference evidence="2" key="2">
    <citation type="submission" date="2020-09" db="EMBL/GenBank/DDBJ databases">
        <authorList>
            <person name="Kikuchi T."/>
        </authorList>
    </citation>
    <scope>NUCLEOTIDE SEQUENCE</scope>
    <source>
        <strain evidence="2">Ka4C1</strain>
    </source>
</reference>
<evidence type="ECO:0000256" key="1">
    <source>
        <dbReference type="SAM" id="MobiDB-lite"/>
    </source>
</evidence>
<proteinExistence type="predicted"/>
<organism evidence="3 5">
    <name type="scientific">Bursaphelenchus xylophilus</name>
    <name type="common">Pinewood nematode worm</name>
    <name type="synonym">Aphelenchoides xylophilus</name>
    <dbReference type="NCBI Taxonomy" id="6326"/>
    <lineage>
        <taxon>Eukaryota</taxon>
        <taxon>Metazoa</taxon>
        <taxon>Ecdysozoa</taxon>
        <taxon>Nematoda</taxon>
        <taxon>Chromadorea</taxon>
        <taxon>Rhabditida</taxon>
        <taxon>Tylenchina</taxon>
        <taxon>Tylenchomorpha</taxon>
        <taxon>Aphelenchoidea</taxon>
        <taxon>Aphelenchoididae</taxon>
        <taxon>Bursaphelenchus</taxon>
    </lineage>
</organism>
<evidence type="ECO:0000313" key="3">
    <source>
        <dbReference type="Proteomes" id="UP000095284"/>
    </source>
</evidence>
<feature type="region of interest" description="Disordered" evidence="1">
    <location>
        <begin position="1"/>
        <end position="42"/>
    </location>
</feature>